<feature type="transmembrane region" description="Helical" evidence="4">
    <location>
        <begin position="6"/>
        <end position="22"/>
    </location>
</feature>
<dbReference type="RefSeq" id="WP_116347781.1">
    <property type="nucleotide sequence ID" value="NZ_NFZW01000008.1"/>
</dbReference>
<dbReference type="PANTHER" id="PTHR43547:SF2">
    <property type="entry name" value="HYBRID SIGNAL TRANSDUCTION HISTIDINE KINASE C"/>
    <property type="match status" value="1"/>
</dbReference>
<evidence type="ECO:0000256" key="3">
    <source>
        <dbReference type="ARBA" id="ARBA00022553"/>
    </source>
</evidence>
<dbReference type="EC" id="2.7.13.3" evidence="2"/>
<dbReference type="SUPFAM" id="SSF55874">
    <property type="entry name" value="ATPase domain of HSP90 chaperone/DNA topoisomerase II/histidine kinase"/>
    <property type="match status" value="1"/>
</dbReference>
<accession>A0A3E0WVI8</accession>
<comment type="catalytic activity">
    <reaction evidence="1">
        <text>ATP + protein L-histidine = ADP + protein N-phospho-L-histidine.</text>
        <dbReference type="EC" id="2.7.13.3"/>
    </reaction>
</comment>
<dbReference type="AlphaFoldDB" id="A0A3E0WVI8"/>
<reference evidence="7" key="1">
    <citation type="submission" date="2017-05" db="EMBL/GenBank/DDBJ databases">
        <authorList>
            <person name="Sharma S."/>
            <person name="Sidhu C."/>
            <person name="Pinnaka A.K."/>
        </authorList>
    </citation>
    <scope>NUCLEOTIDE SEQUENCE [LARGE SCALE GENOMIC DNA]</scope>
    <source>
        <strain evidence="7">AK93</strain>
    </source>
</reference>
<proteinExistence type="predicted"/>
<dbReference type="Gene3D" id="3.30.565.10">
    <property type="entry name" value="Histidine kinase-like ATPase, C-terminal domain"/>
    <property type="match status" value="1"/>
</dbReference>
<evidence type="ECO:0000256" key="2">
    <source>
        <dbReference type="ARBA" id="ARBA00012438"/>
    </source>
</evidence>
<dbReference type="InterPro" id="IPR003594">
    <property type="entry name" value="HATPase_dom"/>
</dbReference>
<comment type="caution">
    <text evidence="6">The sequence shown here is derived from an EMBL/GenBank/DDBJ whole genome shotgun (WGS) entry which is preliminary data.</text>
</comment>
<keyword evidence="7" id="KW-1185">Reference proteome</keyword>
<dbReference type="CDD" id="cd00082">
    <property type="entry name" value="HisKA"/>
    <property type="match status" value="1"/>
</dbReference>
<feature type="transmembrane region" description="Helical" evidence="4">
    <location>
        <begin position="191"/>
        <end position="210"/>
    </location>
</feature>
<feature type="transmembrane region" description="Helical" evidence="4">
    <location>
        <begin position="135"/>
        <end position="156"/>
    </location>
</feature>
<dbReference type="EMBL" id="NFZW01000008">
    <property type="protein sequence ID" value="RFA36838.1"/>
    <property type="molecule type" value="Genomic_DNA"/>
</dbReference>
<dbReference type="PRINTS" id="PR00344">
    <property type="entry name" value="BCTRLSENSOR"/>
</dbReference>
<dbReference type="InterPro" id="IPR036890">
    <property type="entry name" value="HATPase_C_sf"/>
</dbReference>
<dbReference type="GO" id="GO:0000155">
    <property type="term" value="F:phosphorelay sensor kinase activity"/>
    <property type="evidence" value="ECO:0007669"/>
    <property type="project" value="InterPro"/>
</dbReference>
<evidence type="ECO:0000256" key="4">
    <source>
        <dbReference type="SAM" id="Phobius"/>
    </source>
</evidence>
<evidence type="ECO:0000256" key="1">
    <source>
        <dbReference type="ARBA" id="ARBA00000085"/>
    </source>
</evidence>
<dbReference type="InterPro" id="IPR005467">
    <property type="entry name" value="His_kinase_dom"/>
</dbReference>
<feature type="domain" description="Histidine kinase" evidence="5">
    <location>
        <begin position="225"/>
        <end position="452"/>
    </location>
</feature>
<evidence type="ECO:0000313" key="7">
    <source>
        <dbReference type="Proteomes" id="UP000256763"/>
    </source>
</evidence>
<protein>
    <recommendedName>
        <fullName evidence="2">histidine kinase</fullName>
        <ecNumber evidence="2">2.7.13.3</ecNumber>
    </recommendedName>
</protein>
<evidence type="ECO:0000259" key="5">
    <source>
        <dbReference type="PROSITE" id="PS50109"/>
    </source>
</evidence>
<dbReference type="Proteomes" id="UP000256763">
    <property type="component" value="Unassembled WGS sequence"/>
</dbReference>
<sequence>MYSIIPALVAVLFLAYGIYAFLAKGVTRVTVSFFAMCFAAFLWQGTWSFLFQLETSDWAMIAIKAGYFVILFLPTTLYHFLVEVNNRYRERDYVLISYGVATFLAGLLLASDLIVDGYREYFWGYYPSAGVLHPLHLAQTFIVVSRGLYITYVGMYEAVSVQRARLKLCLIALLVYFFAAVDYLVNYGLEMYPPGAGFLAISLGIISIAITRHGLLTSPMALAAAIVHEIRTPLASIGYQGITLERCLPVLIEGYKKAIAHNLQVPWLRRREIEALENIGGRIGYGVSRVNVTIDMILSAARVDSMDRKDFSFCSARECVREAFDTYPFEPNVESRVRMETDTDFVFLGAKPLLVHVLFNLMKNAVHAIKAAEKGNITVSLICQSDVNKLLVRDEGVGIPKASLPHIFEPYYSTKQAGAGAGIGLAFCYRVMELFGGRIICESVEGGLLHLS</sequence>
<keyword evidence="4" id="KW-1133">Transmembrane helix</keyword>
<feature type="transmembrane region" description="Helical" evidence="4">
    <location>
        <begin position="168"/>
        <end position="185"/>
    </location>
</feature>
<dbReference type="CDD" id="cd00075">
    <property type="entry name" value="HATPase"/>
    <property type="match status" value="1"/>
</dbReference>
<dbReference type="InterPro" id="IPR031621">
    <property type="entry name" value="HisKA_7TM"/>
</dbReference>
<name>A0A3E0WVI8_9GAMM</name>
<feature type="transmembrane region" description="Helical" evidence="4">
    <location>
        <begin position="29"/>
        <end position="46"/>
    </location>
</feature>
<feature type="transmembrane region" description="Helical" evidence="4">
    <location>
        <begin position="58"/>
        <end position="81"/>
    </location>
</feature>
<dbReference type="SMART" id="SM00387">
    <property type="entry name" value="HATPase_c"/>
    <property type="match status" value="1"/>
</dbReference>
<dbReference type="Pfam" id="PF02518">
    <property type="entry name" value="HATPase_c"/>
    <property type="match status" value="1"/>
</dbReference>
<keyword evidence="4" id="KW-0812">Transmembrane</keyword>
<gene>
    <name evidence="6" type="ORF">CAL65_09965</name>
</gene>
<dbReference type="PROSITE" id="PS50109">
    <property type="entry name" value="HIS_KIN"/>
    <property type="match status" value="1"/>
</dbReference>
<dbReference type="PANTHER" id="PTHR43547">
    <property type="entry name" value="TWO-COMPONENT HISTIDINE KINASE"/>
    <property type="match status" value="1"/>
</dbReference>
<dbReference type="InterPro" id="IPR004358">
    <property type="entry name" value="Sig_transdc_His_kin-like_C"/>
</dbReference>
<dbReference type="InterPro" id="IPR003661">
    <property type="entry name" value="HisK_dim/P_dom"/>
</dbReference>
<evidence type="ECO:0000313" key="6">
    <source>
        <dbReference type="EMBL" id="RFA36838.1"/>
    </source>
</evidence>
<keyword evidence="4" id="KW-0472">Membrane</keyword>
<organism evidence="6 7">
    <name type="scientific">Alkalilimnicola ehrlichii</name>
    <dbReference type="NCBI Taxonomy" id="351052"/>
    <lineage>
        <taxon>Bacteria</taxon>
        <taxon>Pseudomonadati</taxon>
        <taxon>Pseudomonadota</taxon>
        <taxon>Gammaproteobacteria</taxon>
        <taxon>Chromatiales</taxon>
        <taxon>Ectothiorhodospiraceae</taxon>
        <taxon>Alkalilimnicola</taxon>
    </lineage>
</organism>
<feature type="transmembrane region" description="Helical" evidence="4">
    <location>
        <begin position="93"/>
        <end position="115"/>
    </location>
</feature>
<dbReference type="Pfam" id="PF16927">
    <property type="entry name" value="HisKA_7TM"/>
    <property type="match status" value="1"/>
</dbReference>
<keyword evidence="3" id="KW-0597">Phosphoprotein</keyword>